<proteinExistence type="predicted"/>
<dbReference type="PANTHER" id="PTHR43537:SF45">
    <property type="entry name" value="GNTR FAMILY REGULATORY PROTEIN"/>
    <property type="match status" value="1"/>
</dbReference>
<reference evidence="5 6" key="1">
    <citation type="submission" date="2019-06" db="EMBL/GenBank/DDBJ databases">
        <title>Tsukamurella conjunctivitidis sp. nov., Tsukamurella assacharolytica sp. nov. and Tsukamurella sputae sp. nov. isolated from patients with conjunctivitis, bacteraemia (lymphoma) and respiratory infection (sputum) in Hong Kong.</title>
        <authorList>
            <person name="Teng J.L.L."/>
            <person name="Lee H.H."/>
            <person name="Fong J.Y.H."/>
            <person name="Fok K.M.N."/>
            <person name="Lau S.K.P."/>
            <person name="Woo P.C.Y."/>
        </authorList>
    </citation>
    <scope>NUCLEOTIDE SEQUENCE [LARGE SCALE GENOMIC DNA]</scope>
    <source>
        <strain evidence="5 6">HKU71</strain>
    </source>
</reference>
<dbReference type="InterPro" id="IPR008920">
    <property type="entry name" value="TF_FadR/GntR_C"/>
</dbReference>
<evidence type="ECO:0000313" key="5">
    <source>
        <dbReference type="EMBL" id="TWS21110.1"/>
    </source>
</evidence>
<dbReference type="Gene3D" id="1.20.120.530">
    <property type="entry name" value="GntR ligand-binding domain-like"/>
    <property type="match status" value="1"/>
</dbReference>
<dbReference type="InterPro" id="IPR036390">
    <property type="entry name" value="WH_DNA-bd_sf"/>
</dbReference>
<comment type="caution">
    <text evidence="5">The sequence shown here is derived from an EMBL/GenBank/DDBJ whole genome shotgun (WGS) entry which is preliminary data.</text>
</comment>
<keyword evidence="2" id="KW-0238">DNA-binding</keyword>
<feature type="domain" description="HTH gntR-type" evidence="4">
    <location>
        <begin position="21"/>
        <end position="88"/>
    </location>
</feature>
<dbReference type="Pfam" id="PF07729">
    <property type="entry name" value="FCD"/>
    <property type="match status" value="1"/>
</dbReference>
<keyword evidence="1" id="KW-0805">Transcription regulation</keyword>
<dbReference type="EMBL" id="VIGW01000001">
    <property type="protein sequence ID" value="TWS21110.1"/>
    <property type="molecule type" value="Genomic_DNA"/>
</dbReference>
<gene>
    <name evidence="5" type="ORF">FK529_00360</name>
</gene>
<dbReference type="Proteomes" id="UP000317291">
    <property type="component" value="Unassembled WGS sequence"/>
</dbReference>
<evidence type="ECO:0000256" key="2">
    <source>
        <dbReference type="ARBA" id="ARBA00023125"/>
    </source>
</evidence>
<dbReference type="PANTHER" id="PTHR43537">
    <property type="entry name" value="TRANSCRIPTIONAL REGULATOR, GNTR FAMILY"/>
    <property type="match status" value="1"/>
</dbReference>
<name>A0A5C5RE35_9ACTN</name>
<dbReference type="AlphaFoldDB" id="A0A5C5RE35"/>
<accession>A0A5C5RE35</accession>
<dbReference type="SMART" id="SM00345">
    <property type="entry name" value="HTH_GNTR"/>
    <property type="match status" value="1"/>
</dbReference>
<dbReference type="Pfam" id="PF00392">
    <property type="entry name" value="GntR"/>
    <property type="match status" value="1"/>
</dbReference>
<dbReference type="OrthoDB" id="8680240at2"/>
<dbReference type="GO" id="GO:0003677">
    <property type="term" value="F:DNA binding"/>
    <property type="evidence" value="ECO:0007669"/>
    <property type="project" value="UniProtKB-KW"/>
</dbReference>
<dbReference type="GO" id="GO:0003700">
    <property type="term" value="F:DNA-binding transcription factor activity"/>
    <property type="evidence" value="ECO:0007669"/>
    <property type="project" value="InterPro"/>
</dbReference>
<evidence type="ECO:0000256" key="1">
    <source>
        <dbReference type="ARBA" id="ARBA00023015"/>
    </source>
</evidence>
<evidence type="ECO:0000259" key="4">
    <source>
        <dbReference type="PROSITE" id="PS50949"/>
    </source>
</evidence>
<evidence type="ECO:0000256" key="3">
    <source>
        <dbReference type="ARBA" id="ARBA00023163"/>
    </source>
</evidence>
<organism evidence="5 6">
    <name type="scientific">Tsukamurella asaccharolytica</name>
    <dbReference type="NCBI Taxonomy" id="2592067"/>
    <lineage>
        <taxon>Bacteria</taxon>
        <taxon>Bacillati</taxon>
        <taxon>Actinomycetota</taxon>
        <taxon>Actinomycetes</taxon>
        <taxon>Mycobacteriales</taxon>
        <taxon>Tsukamurellaceae</taxon>
        <taxon>Tsukamurella</taxon>
    </lineage>
</organism>
<dbReference type="PROSITE" id="PS50949">
    <property type="entry name" value="HTH_GNTR"/>
    <property type="match status" value="1"/>
</dbReference>
<sequence>MKRGHDQQPSTPALTALGGQVSRRAEVIQVLREALVAGELVPGEVYSAPALAKQLNVSATPVREAMLSLAEEGLVLPLRHRGYQIVELDMSSLAHVTEVRLMLEVPAVHRIATEAGAGAHTARISALRPLADRLDSTAAAGELREFIAADTAFHLGLLELSDNPVLVEDVRRLRGMTRLYGLRALRDQGRLEASAHEHHELLDLILAGDAPGAAALLTRHLNHILGIWAGNDES</sequence>
<keyword evidence="6" id="KW-1185">Reference proteome</keyword>
<dbReference type="InterPro" id="IPR000524">
    <property type="entry name" value="Tscrpt_reg_HTH_GntR"/>
</dbReference>
<dbReference type="InterPro" id="IPR011711">
    <property type="entry name" value="GntR_C"/>
</dbReference>
<dbReference type="Gene3D" id="1.10.10.10">
    <property type="entry name" value="Winged helix-like DNA-binding domain superfamily/Winged helix DNA-binding domain"/>
    <property type="match status" value="1"/>
</dbReference>
<dbReference type="RefSeq" id="WP_146558492.1">
    <property type="nucleotide sequence ID" value="NZ_VIGW01000001.1"/>
</dbReference>
<dbReference type="SUPFAM" id="SSF46785">
    <property type="entry name" value="Winged helix' DNA-binding domain"/>
    <property type="match status" value="1"/>
</dbReference>
<protein>
    <submittedName>
        <fullName evidence="5">GntR family transcriptional regulator</fullName>
    </submittedName>
</protein>
<keyword evidence="3" id="KW-0804">Transcription</keyword>
<dbReference type="SMART" id="SM00895">
    <property type="entry name" value="FCD"/>
    <property type="match status" value="1"/>
</dbReference>
<evidence type="ECO:0000313" key="6">
    <source>
        <dbReference type="Proteomes" id="UP000317291"/>
    </source>
</evidence>
<dbReference type="SUPFAM" id="SSF48008">
    <property type="entry name" value="GntR ligand-binding domain-like"/>
    <property type="match status" value="1"/>
</dbReference>
<dbReference type="InterPro" id="IPR036388">
    <property type="entry name" value="WH-like_DNA-bd_sf"/>
</dbReference>